<proteinExistence type="predicted"/>
<gene>
    <name evidence="1" type="ORF">QQF64_031857</name>
</gene>
<reference evidence="1 2" key="1">
    <citation type="submission" date="2023-09" db="EMBL/GenBank/DDBJ databases">
        <authorList>
            <person name="Wang M."/>
        </authorList>
    </citation>
    <scope>NUCLEOTIDE SEQUENCE [LARGE SCALE GENOMIC DNA]</scope>
    <source>
        <strain evidence="1">GT-2023</strain>
        <tissue evidence="1">Liver</tissue>
    </source>
</reference>
<evidence type="ECO:0000313" key="2">
    <source>
        <dbReference type="Proteomes" id="UP001558613"/>
    </source>
</evidence>
<keyword evidence="2" id="KW-1185">Reference proteome</keyword>
<accession>A0ABR3MY45</accession>
<organism evidence="1 2">
    <name type="scientific">Cirrhinus molitorella</name>
    <name type="common">mud carp</name>
    <dbReference type="NCBI Taxonomy" id="172907"/>
    <lineage>
        <taxon>Eukaryota</taxon>
        <taxon>Metazoa</taxon>
        <taxon>Chordata</taxon>
        <taxon>Craniata</taxon>
        <taxon>Vertebrata</taxon>
        <taxon>Euteleostomi</taxon>
        <taxon>Actinopterygii</taxon>
        <taxon>Neopterygii</taxon>
        <taxon>Teleostei</taxon>
        <taxon>Ostariophysi</taxon>
        <taxon>Cypriniformes</taxon>
        <taxon>Cyprinidae</taxon>
        <taxon>Labeoninae</taxon>
        <taxon>Labeonini</taxon>
        <taxon>Cirrhinus</taxon>
    </lineage>
</organism>
<dbReference type="EMBL" id="JAYMGO010000008">
    <property type="protein sequence ID" value="KAL1269568.1"/>
    <property type="molecule type" value="Genomic_DNA"/>
</dbReference>
<evidence type="ECO:0000313" key="1">
    <source>
        <dbReference type="EMBL" id="KAL1269568.1"/>
    </source>
</evidence>
<dbReference type="Pfam" id="PF14223">
    <property type="entry name" value="Retrotran_gag_2"/>
    <property type="match status" value="1"/>
</dbReference>
<comment type="caution">
    <text evidence="1">The sequence shown here is derived from an EMBL/GenBank/DDBJ whole genome shotgun (WGS) entry which is preliminary data.</text>
</comment>
<name>A0ABR3MY45_9TELE</name>
<protein>
    <submittedName>
        <fullName evidence="1">Uncharacterized protein</fullName>
    </submittedName>
</protein>
<dbReference type="Proteomes" id="UP001558613">
    <property type="component" value="Unassembled WGS sequence"/>
</dbReference>
<sequence length="153" mass="17392">MAAPTGYGPRRDAGNRWNRLYFDGDEKQYELWETKFLGHMRLLGLKDTLLSQTAPRADDEDVANKNEEAYAELIQYLDDKSLSLVMRDATDDGRKALQILRAYYAGKGKPRVISLYTELTSLQKTANESVTDYIIRAETAITALRNAEETLTH</sequence>